<feature type="compositionally biased region" description="Basic and acidic residues" evidence="1">
    <location>
        <begin position="81"/>
        <end position="94"/>
    </location>
</feature>
<dbReference type="AlphaFoldDB" id="A0AAV7NGN1"/>
<dbReference type="Proteomes" id="UP001066276">
    <property type="component" value="Chromosome 8"/>
</dbReference>
<dbReference type="EMBL" id="JANPWB010000012">
    <property type="protein sequence ID" value="KAJ1114674.1"/>
    <property type="molecule type" value="Genomic_DNA"/>
</dbReference>
<feature type="region of interest" description="Disordered" evidence="1">
    <location>
        <begin position="81"/>
        <end position="130"/>
    </location>
</feature>
<reference evidence="2" key="1">
    <citation type="journal article" date="2022" name="bioRxiv">
        <title>Sequencing and chromosome-scale assembly of the giantPleurodeles waltlgenome.</title>
        <authorList>
            <person name="Brown T."/>
            <person name="Elewa A."/>
            <person name="Iarovenko S."/>
            <person name="Subramanian E."/>
            <person name="Araus A.J."/>
            <person name="Petzold A."/>
            <person name="Susuki M."/>
            <person name="Suzuki K.-i.T."/>
            <person name="Hayashi T."/>
            <person name="Toyoda A."/>
            <person name="Oliveira C."/>
            <person name="Osipova E."/>
            <person name="Leigh N.D."/>
            <person name="Simon A."/>
            <person name="Yun M.H."/>
        </authorList>
    </citation>
    <scope>NUCLEOTIDE SEQUENCE</scope>
    <source>
        <strain evidence="2">20211129_DDA</strain>
        <tissue evidence="2">Liver</tissue>
    </source>
</reference>
<name>A0AAV7NGN1_PLEWA</name>
<accession>A0AAV7NGN1</accession>
<organism evidence="2 3">
    <name type="scientific">Pleurodeles waltl</name>
    <name type="common">Iberian ribbed newt</name>
    <dbReference type="NCBI Taxonomy" id="8319"/>
    <lineage>
        <taxon>Eukaryota</taxon>
        <taxon>Metazoa</taxon>
        <taxon>Chordata</taxon>
        <taxon>Craniata</taxon>
        <taxon>Vertebrata</taxon>
        <taxon>Euteleostomi</taxon>
        <taxon>Amphibia</taxon>
        <taxon>Batrachia</taxon>
        <taxon>Caudata</taxon>
        <taxon>Salamandroidea</taxon>
        <taxon>Salamandridae</taxon>
        <taxon>Pleurodelinae</taxon>
        <taxon>Pleurodeles</taxon>
    </lineage>
</organism>
<protein>
    <submittedName>
        <fullName evidence="2">Uncharacterized protein</fullName>
    </submittedName>
</protein>
<proteinExistence type="predicted"/>
<gene>
    <name evidence="2" type="ORF">NDU88_002909</name>
</gene>
<comment type="caution">
    <text evidence="2">The sequence shown here is derived from an EMBL/GenBank/DDBJ whole genome shotgun (WGS) entry which is preliminary data.</text>
</comment>
<sequence length="130" mass="14298">MGGARLTAALREALEALVGLQELKEALEGMSRGKTPGSDGNPEDLYQKMSKPLLNKVLKVFDKAKIFGRIPLAALKRTLDTPEKRCRDCGDRHSGQSLRRAAWPHEEPDSVAPAPRMEVELKRGQNPRAG</sequence>
<evidence type="ECO:0000313" key="2">
    <source>
        <dbReference type="EMBL" id="KAJ1114674.1"/>
    </source>
</evidence>
<evidence type="ECO:0000313" key="3">
    <source>
        <dbReference type="Proteomes" id="UP001066276"/>
    </source>
</evidence>
<evidence type="ECO:0000256" key="1">
    <source>
        <dbReference type="SAM" id="MobiDB-lite"/>
    </source>
</evidence>
<keyword evidence="3" id="KW-1185">Reference proteome</keyword>